<dbReference type="RefSeq" id="WP_106527479.1">
    <property type="nucleotide sequence ID" value="NZ_PYAW01000001.1"/>
</dbReference>
<dbReference type="OrthoDB" id="5381604at2"/>
<reference evidence="1 2" key="1">
    <citation type="submission" date="2018-03" db="EMBL/GenBank/DDBJ databases">
        <title>Genomic Encyclopedia of Archaeal and Bacterial Type Strains, Phase II (KMG-II): from individual species to whole genera.</title>
        <authorList>
            <person name="Goeker M."/>
        </authorList>
    </citation>
    <scope>NUCLEOTIDE SEQUENCE [LARGE SCALE GENOMIC DNA]</scope>
    <source>
        <strain evidence="1 2">DSM 24859</strain>
    </source>
</reference>
<evidence type="ECO:0008006" key="3">
    <source>
        <dbReference type="Google" id="ProtNLM"/>
    </source>
</evidence>
<dbReference type="AlphaFoldDB" id="A0A2P8HVS4"/>
<evidence type="ECO:0000313" key="1">
    <source>
        <dbReference type="EMBL" id="PSL50327.1"/>
    </source>
</evidence>
<keyword evidence="2" id="KW-1185">Reference proteome</keyword>
<evidence type="ECO:0000313" key="2">
    <source>
        <dbReference type="Proteomes" id="UP000240971"/>
    </source>
</evidence>
<protein>
    <recommendedName>
        <fullName evidence="3">PKD domain-containing protein</fullName>
    </recommendedName>
</protein>
<dbReference type="PROSITE" id="PS51257">
    <property type="entry name" value="PROKAR_LIPOPROTEIN"/>
    <property type="match status" value="1"/>
</dbReference>
<sequence>MTKQIKLFTRLFLATLLLLSSCKKDDYSFGDVITPSKPALNISVVGKDATHPYGDGSGSILLSVTADHAFNYKVDFGDGQPAKIATSNEFAYQYKHTGNKQFTITVTAAGKAGVSSVNTADLTVYRAFTPDPGLVTMLTNNSSKKWRVDKDAPGHLGVSDAAVFTPAWWAAAPNEKAGLGIYDDVYTFTAAGNVFSHKTNNDLFGKKEYLVDFDPTLTGTGDYTLTGPKAADYTETFGYDGSATEEFITFSNKGHLGMYLGVHKYQVLERTDTHMSLRCLQAPGAWYVKLIAIQ</sequence>
<name>A0A2P8HVS4_CHINA</name>
<dbReference type="InterPro" id="IPR035986">
    <property type="entry name" value="PKD_dom_sf"/>
</dbReference>
<proteinExistence type="predicted"/>
<gene>
    <name evidence="1" type="ORF">CLV51_1011672</name>
</gene>
<accession>A0A2P8HVS4</accession>
<dbReference type="Proteomes" id="UP000240971">
    <property type="component" value="Unassembled WGS sequence"/>
</dbReference>
<organism evidence="1 2">
    <name type="scientific">Chitinophaga niastensis</name>
    <dbReference type="NCBI Taxonomy" id="536980"/>
    <lineage>
        <taxon>Bacteria</taxon>
        <taxon>Pseudomonadati</taxon>
        <taxon>Bacteroidota</taxon>
        <taxon>Chitinophagia</taxon>
        <taxon>Chitinophagales</taxon>
        <taxon>Chitinophagaceae</taxon>
        <taxon>Chitinophaga</taxon>
    </lineage>
</organism>
<dbReference type="SUPFAM" id="SSF49299">
    <property type="entry name" value="PKD domain"/>
    <property type="match status" value="1"/>
</dbReference>
<comment type="caution">
    <text evidence="1">The sequence shown here is derived from an EMBL/GenBank/DDBJ whole genome shotgun (WGS) entry which is preliminary data.</text>
</comment>
<dbReference type="EMBL" id="PYAW01000001">
    <property type="protein sequence ID" value="PSL50327.1"/>
    <property type="molecule type" value="Genomic_DNA"/>
</dbReference>